<organism evidence="3 4">
    <name type="scientific">Clostridium senegalense</name>
    <dbReference type="NCBI Taxonomy" id="1465809"/>
    <lineage>
        <taxon>Bacteria</taxon>
        <taxon>Bacillati</taxon>
        <taxon>Bacillota</taxon>
        <taxon>Clostridia</taxon>
        <taxon>Eubacteriales</taxon>
        <taxon>Clostridiaceae</taxon>
        <taxon>Clostridium</taxon>
    </lineage>
</organism>
<dbReference type="InterPro" id="IPR015421">
    <property type="entry name" value="PyrdxlP-dep_Trfase_major"/>
</dbReference>
<protein>
    <submittedName>
        <fullName evidence="3">Aminotransferase class I/II-fold pyridoxal phosphate-dependent enzyme</fullName>
    </submittedName>
</protein>
<keyword evidence="3" id="KW-0032">Aminotransferase</keyword>
<dbReference type="GO" id="GO:0006520">
    <property type="term" value="P:amino acid metabolic process"/>
    <property type="evidence" value="ECO:0007669"/>
    <property type="project" value="TreeGrafter"/>
</dbReference>
<dbReference type="PRINTS" id="PR00753">
    <property type="entry name" value="ACCSYNTHASE"/>
</dbReference>
<dbReference type="Gene3D" id="3.40.640.10">
    <property type="entry name" value="Type I PLP-dependent aspartate aminotransferase-like (Major domain)"/>
    <property type="match status" value="1"/>
</dbReference>
<keyword evidence="3" id="KW-0808">Transferase</keyword>
<dbReference type="AlphaFoldDB" id="A0A6M0H355"/>
<evidence type="ECO:0000313" key="3">
    <source>
        <dbReference type="EMBL" id="NEU05190.1"/>
    </source>
</evidence>
<reference evidence="3 4" key="1">
    <citation type="submission" date="2020-02" db="EMBL/GenBank/DDBJ databases">
        <title>Genome assembly of a novel Clostridium senegalense strain.</title>
        <authorList>
            <person name="Gupta T.B."/>
            <person name="Jauregui R."/>
            <person name="Maclean P."/>
            <person name="Nawarathana A."/>
            <person name="Brightwell G."/>
        </authorList>
    </citation>
    <scope>NUCLEOTIDE SEQUENCE [LARGE SCALE GENOMIC DNA]</scope>
    <source>
        <strain evidence="3 4">AGRFS4</strain>
    </source>
</reference>
<keyword evidence="1" id="KW-0663">Pyridoxal phosphate</keyword>
<dbReference type="EMBL" id="JAAGPU010000017">
    <property type="protein sequence ID" value="NEU05190.1"/>
    <property type="molecule type" value="Genomic_DNA"/>
</dbReference>
<dbReference type="Gene3D" id="3.90.1150.10">
    <property type="entry name" value="Aspartate Aminotransferase, domain 1"/>
    <property type="match status" value="1"/>
</dbReference>
<dbReference type="GO" id="GO:0030170">
    <property type="term" value="F:pyridoxal phosphate binding"/>
    <property type="evidence" value="ECO:0007669"/>
    <property type="project" value="InterPro"/>
</dbReference>
<dbReference type="GO" id="GO:0008483">
    <property type="term" value="F:transaminase activity"/>
    <property type="evidence" value="ECO:0007669"/>
    <property type="project" value="UniProtKB-KW"/>
</dbReference>
<evidence type="ECO:0000313" key="4">
    <source>
        <dbReference type="Proteomes" id="UP000481872"/>
    </source>
</evidence>
<dbReference type="InterPro" id="IPR015424">
    <property type="entry name" value="PyrdxlP-dep_Trfase"/>
</dbReference>
<sequence>MSLSKRGMANVKDMSPLMHADFSTRDKRYNPVTRKDGYINLGTAETHLIDDEIINLLYKLQNTMNIKPNHLHYDFFYGSKDFRTAIANHWQKVIFEDENYRKITADNIIVGSGCSLALEMLATMLGDPGDVFLVPAPYYSGFEDDFSERAKIELVPVHCGENMDKDVFEKVYNEEILKGKKVVGVLYSSPNNPTGTVYSEDAIKNVIDFSISHNLDIVSDEIYGQTIHDPNTKWISTLKLVPDNYIEHVHVTSSFAKDFALSGFRTGFAISFNKDLIKGMQNLAYYSGVSTHTQGLLTELLKSSELPKLMEDNKKQLHISYQRIETALNKLDIKTKKAQGGIFIFANFAKYLEEQTFEAENKLWEKMFCDLKLNISPGRIFATNEPGWFRICYALEPSIIEEVIRRLSTLK</sequence>
<comment type="caution">
    <text evidence="3">The sequence shown here is derived from an EMBL/GenBank/DDBJ whole genome shotgun (WGS) entry which is preliminary data.</text>
</comment>
<evidence type="ECO:0000259" key="2">
    <source>
        <dbReference type="Pfam" id="PF00155"/>
    </source>
</evidence>
<dbReference type="InterPro" id="IPR050478">
    <property type="entry name" value="Ethylene_sulfur-biosynth"/>
</dbReference>
<evidence type="ECO:0000256" key="1">
    <source>
        <dbReference type="ARBA" id="ARBA00022898"/>
    </source>
</evidence>
<accession>A0A6M0H355</accession>
<dbReference type="Pfam" id="PF00155">
    <property type="entry name" value="Aminotran_1_2"/>
    <property type="match status" value="1"/>
</dbReference>
<dbReference type="Proteomes" id="UP000481872">
    <property type="component" value="Unassembled WGS sequence"/>
</dbReference>
<name>A0A6M0H355_9CLOT</name>
<dbReference type="InterPro" id="IPR015422">
    <property type="entry name" value="PyrdxlP-dep_Trfase_small"/>
</dbReference>
<dbReference type="PANTHER" id="PTHR43795:SF39">
    <property type="entry name" value="AMINOTRANSFERASE CLASS I_CLASSII DOMAIN-CONTAINING PROTEIN"/>
    <property type="match status" value="1"/>
</dbReference>
<gene>
    <name evidence="3" type="ORF">G3M99_10065</name>
</gene>
<keyword evidence="4" id="KW-1185">Reference proteome</keyword>
<feature type="domain" description="Aminotransferase class I/classII large" evidence="2">
    <location>
        <begin position="67"/>
        <end position="407"/>
    </location>
</feature>
<dbReference type="PANTHER" id="PTHR43795">
    <property type="entry name" value="BIFUNCTIONAL ASPARTATE AMINOTRANSFERASE AND GLUTAMATE/ASPARTATE-PREPHENATE AMINOTRANSFERASE-RELATED"/>
    <property type="match status" value="1"/>
</dbReference>
<dbReference type="InterPro" id="IPR004839">
    <property type="entry name" value="Aminotransferase_I/II_large"/>
</dbReference>
<dbReference type="CDD" id="cd00609">
    <property type="entry name" value="AAT_like"/>
    <property type="match status" value="1"/>
</dbReference>
<dbReference type="RefSeq" id="WP_061996234.1">
    <property type="nucleotide sequence ID" value="NZ_JAAGPU010000017.1"/>
</dbReference>
<proteinExistence type="predicted"/>
<dbReference type="SUPFAM" id="SSF53383">
    <property type="entry name" value="PLP-dependent transferases"/>
    <property type="match status" value="1"/>
</dbReference>